<gene>
    <name evidence="1" type="ORF">OPT61_g2271</name>
</gene>
<keyword evidence="2" id="KW-1185">Reference proteome</keyword>
<reference evidence="1" key="1">
    <citation type="submission" date="2022-11" db="EMBL/GenBank/DDBJ databases">
        <title>Genome Sequence of Boeremia exigua.</title>
        <authorList>
            <person name="Buettner E."/>
        </authorList>
    </citation>
    <scope>NUCLEOTIDE SEQUENCE</scope>
    <source>
        <strain evidence="1">CU02</strain>
    </source>
</reference>
<sequence>MSESLAAFRTGRSKDLAQLAEDHINHDLSQQDQELLKSAAKKVGTHATIASMAGLGLGVFAAIRLRSMRVAYFKAFRAMEKPVELRFADGRVEPIPDISAQLAPSRWGDAATYFFFSIAGLFLGGELGLITGTASATRTITSDPAAKERIEKAFKNYRVDVLKREIKTLEGKRRFCVPSTHSPLPSNPKTYDDPDFITCCARGTVGKACAALHISGWSDAATRLSLHGDRAKTSHQGVDARQLSSSNALPQRSDLSLNNCLLSLTAACAYDSLPGPPTTSLAAGLSGGDFGASVTVPSDFEGSTFATLTSAPSGSTSSANATVSASSDGSVINIDGGNRTRTPTGSATGSASLPQNTQPCNNYVEFCNRKYSNITEVAAHNSPFTKERNVGRNQDYGVTQQLNDGIRMLQGQAHYINGTLYYCHSSCDLLNAGTVEDYLKEVVAWVETHPFDVITIIFGNYDYEMKDDNGNPLVTSSNFDVPIRSSGLYNYIYQPPKTAMELEDWPTLGQMLLQQKRVVTFIDYNFDTDAVPYLLWEFYNMWETPYSPTDFNFPCTIGRPEGVSDEKAREMLYMANHNLNVEIAIAGLNLLVPNVAATNTTNGLEGEGSLGLMANQCTSDWGRPPNFLLVDFYNQGPINGSVFEVAARANNVTYDHECCGKAKSLGTALMTPSATYFGLVVAVIGVLLM</sequence>
<name>A0ACC2IM45_9PLEO</name>
<evidence type="ECO:0000313" key="2">
    <source>
        <dbReference type="Proteomes" id="UP001153331"/>
    </source>
</evidence>
<evidence type="ECO:0000313" key="1">
    <source>
        <dbReference type="EMBL" id="KAJ8116270.1"/>
    </source>
</evidence>
<protein>
    <submittedName>
        <fullName evidence="1">Uncharacterized protein</fullName>
    </submittedName>
</protein>
<proteinExistence type="predicted"/>
<dbReference type="EMBL" id="JAPHNI010000101">
    <property type="protein sequence ID" value="KAJ8116270.1"/>
    <property type="molecule type" value="Genomic_DNA"/>
</dbReference>
<dbReference type="Proteomes" id="UP001153331">
    <property type="component" value="Unassembled WGS sequence"/>
</dbReference>
<accession>A0ACC2IM45</accession>
<comment type="caution">
    <text evidence="1">The sequence shown here is derived from an EMBL/GenBank/DDBJ whole genome shotgun (WGS) entry which is preliminary data.</text>
</comment>
<organism evidence="1 2">
    <name type="scientific">Boeremia exigua</name>
    <dbReference type="NCBI Taxonomy" id="749465"/>
    <lineage>
        <taxon>Eukaryota</taxon>
        <taxon>Fungi</taxon>
        <taxon>Dikarya</taxon>
        <taxon>Ascomycota</taxon>
        <taxon>Pezizomycotina</taxon>
        <taxon>Dothideomycetes</taxon>
        <taxon>Pleosporomycetidae</taxon>
        <taxon>Pleosporales</taxon>
        <taxon>Pleosporineae</taxon>
        <taxon>Didymellaceae</taxon>
        <taxon>Boeremia</taxon>
    </lineage>
</organism>